<dbReference type="PROSITE" id="PS50206">
    <property type="entry name" value="RHODANESE_3"/>
    <property type="match status" value="1"/>
</dbReference>
<dbReference type="Gene3D" id="3.40.250.10">
    <property type="entry name" value="Rhodanese-like domain"/>
    <property type="match status" value="1"/>
</dbReference>
<dbReference type="InterPro" id="IPR017582">
    <property type="entry name" value="SelU"/>
</dbReference>
<dbReference type="InterPro" id="IPR058840">
    <property type="entry name" value="AAA_SelU"/>
</dbReference>
<dbReference type="NCBIfam" id="NF008752">
    <property type="entry name" value="PRK11784.1-4"/>
    <property type="match status" value="1"/>
</dbReference>
<dbReference type="RefSeq" id="WP_138128170.1">
    <property type="nucleotide sequence ID" value="NZ_SWLG01000014.1"/>
</dbReference>
<gene>
    <name evidence="3" type="primary">mnmH</name>
    <name evidence="3" type="ORF">FCL54_17470</name>
</gene>
<dbReference type="EMBL" id="SWLG01000014">
    <property type="protein sequence ID" value="TLS35982.1"/>
    <property type="molecule type" value="Genomic_DNA"/>
</dbReference>
<reference evidence="3 4" key="1">
    <citation type="submission" date="2019-04" db="EMBL/GenBank/DDBJ databases">
        <title>Bacillus caeni sp. nov., a bacterium isolated from mangrove sediment.</title>
        <authorList>
            <person name="Huang H."/>
            <person name="Mo K."/>
            <person name="Hu Y."/>
        </authorList>
    </citation>
    <scope>NUCLEOTIDE SEQUENCE [LARGE SCALE GENOMIC DNA]</scope>
    <source>
        <strain evidence="3 4">HB172195</strain>
    </source>
</reference>
<evidence type="ECO:0000313" key="3">
    <source>
        <dbReference type="EMBL" id="TLS35982.1"/>
    </source>
</evidence>
<dbReference type="GO" id="GO:0002098">
    <property type="term" value="P:tRNA wobble uridine modification"/>
    <property type="evidence" value="ECO:0007669"/>
    <property type="project" value="InterPro"/>
</dbReference>
<dbReference type="InterPro" id="IPR001763">
    <property type="entry name" value="Rhodanese-like_dom"/>
</dbReference>
<dbReference type="OrthoDB" id="9808735at2"/>
<protein>
    <submittedName>
        <fullName evidence="3">tRNA 2-selenouridine(34) synthase MnmH</fullName>
    </submittedName>
</protein>
<dbReference type="PANTHER" id="PTHR30401:SF0">
    <property type="entry name" value="TRNA 2-SELENOURIDINE SYNTHASE"/>
    <property type="match status" value="1"/>
</dbReference>
<evidence type="ECO:0000259" key="2">
    <source>
        <dbReference type="PROSITE" id="PS50206"/>
    </source>
</evidence>
<dbReference type="NCBIfam" id="TIGR03167">
    <property type="entry name" value="tRNA_sel_U_synt"/>
    <property type="match status" value="1"/>
</dbReference>
<proteinExistence type="predicted"/>
<dbReference type="PANTHER" id="PTHR30401">
    <property type="entry name" value="TRNA 2-SELENOURIDINE SYNTHASE"/>
    <property type="match status" value="1"/>
</dbReference>
<dbReference type="Pfam" id="PF00581">
    <property type="entry name" value="Rhodanese"/>
    <property type="match status" value="1"/>
</dbReference>
<dbReference type="GO" id="GO:0043828">
    <property type="term" value="F:tRNA 2-selenouridine synthase activity"/>
    <property type="evidence" value="ECO:0007669"/>
    <property type="project" value="InterPro"/>
</dbReference>
<evidence type="ECO:0000256" key="1">
    <source>
        <dbReference type="ARBA" id="ARBA00023266"/>
    </source>
</evidence>
<dbReference type="InterPro" id="IPR036873">
    <property type="entry name" value="Rhodanese-like_dom_sf"/>
</dbReference>
<feature type="domain" description="Rhodanese" evidence="2">
    <location>
        <begin position="15"/>
        <end position="134"/>
    </location>
</feature>
<dbReference type="Proteomes" id="UP000308230">
    <property type="component" value="Unassembled WGS sequence"/>
</dbReference>
<dbReference type="NCBIfam" id="NF008750">
    <property type="entry name" value="PRK11784.1-2"/>
    <property type="match status" value="1"/>
</dbReference>
<organism evidence="3 4">
    <name type="scientific">Exobacillus caeni</name>
    <dbReference type="NCBI Taxonomy" id="2574798"/>
    <lineage>
        <taxon>Bacteria</taxon>
        <taxon>Bacillati</taxon>
        <taxon>Bacillota</taxon>
        <taxon>Bacilli</taxon>
        <taxon>Bacillales</taxon>
        <taxon>Guptibacillaceae</taxon>
        <taxon>Exobacillus</taxon>
    </lineage>
</organism>
<dbReference type="AlphaFoldDB" id="A0A5R9EXI4"/>
<keyword evidence="1" id="KW-0711">Selenium</keyword>
<comment type="caution">
    <text evidence="3">The sequence shown here is derived from an EMBL/GenBank/DDBJ whole genome shotgun (WGS) entry which is preliminary data.</text>
</comment>
<accession>A0A5R9EXI4</accession>
<sequence length="361" mass="42058">MDIQSIKVAKVENISTHDFHIIDVRSPKEYEEFHLPEAVNVPIFSNEERARVGTMYKQIGQDDAKQLGIELVSPKLSGFYQKLRELQEQEQKPVLIYCARGGMRSKSIASVMTMMGLDCKQLEGGIRAYRQHVVVELERFKQQDKPFIVLEGHTGTRKTEFLERLQLEGYPVIDLEGMAGHRGSLFGHVGLKQRSQKEFESLLYQRLEELKDAEYYIIESESKKIGNLFVPKWILKGKEEGTRIRMHDALTSRVDFICQIYKPEEHAEELRGGLQRVLKQLPDDVRADVIENFEKDDYWKVIKDLLVHYYDPRYDHAAQRYHSEVIDIQMDQEDDVLLVIKKTIDDIVSKQAVFSNVKERQ</sequence>
<evidence type="ECO:0000313" key="4">
    <source>
        <dbReference type="Proteomes" id="UP000308230"/>
    </source>
</evidence>
<dbReference type="SUPFAM" id="SSF52821">
    <property type="entry name" value="Rhodanese/Cell cycle control phosphatase"/>
    <property type="match status" value="1"/>
</dbReference>
<keyword evidence="4" id="KW-1185">Reference proteome</keyword>
<dbReference type="SMART" id="SM00450">
    <property type="entry name" value="RHOD"/>
    <property type="match status" value="1"/>
</dbReference>
<name>A0A5R9EXI4_9BACL</name>
<dbReference type="Pfam" id="PF26341">
    <property type="entry name" value="AAA_SelU"/>
    <property type="match status" value="1"/>
</dbReference>